<gene>
    <name evidence="5" type="ORF">AVEN_233316_1</name>
</gene>
<organism evidence="5 6">
    <name type="scientific">Araneus ventricosus</name>
    <name type="common">Orbweaver spider</name>
    <name type="synonym">Epeira ventricosa</name>
    <dbReference type="NCBI Taxonomy" id="182803"/>
    <lineage>
        <taxon>Eukaryota</taxon>
        <taxon>Metazoa</taxon>
        <taxon>Ecdysozoa</taxon>
        <taxon>Arthropoda</taxon>
        <taxon>Chelicerata</taxon>
        <taxon>Arachnida</taxon>
        <taxon>Araneae</taxon>
        <taxon>Araneomorphae</taxon>
        <taxon>Entelegynae</taxon>
        <taxon>Araneoidea</taxon>
        <taxon>Araneidae</taxon>
        <taxon>Araneus</taxon>
    </lineage>
</organism>
<dbReference type="InterPro" id="IPR001841">
    <property type="entry name" value="Znf_RING"/>
</dbReference>
<evidence type="ECO:0000313" key="5">
    <source>
        <dbReference type="EMBL" id="GBN83083.1"/>
    </source>
</evidence>
<sequence length="147" mass="17202">MRRNGYKEPSDLWFGSFIHSADMDAFHVPLTCYKCEKRLDRVELPCGHYYHSRCLVRDNGARMECPVCRTLQCPCFVCMKRIKLEDEPFRLSCGCIHHENCLFPRFTYGILRKCPKCKKGFSKMDQFTMNLLKGKDVFANTPSSSWP</sequence>
<name>A0A4Y2S5B3_ARAVE</name>
<dbReference type="OrthoDB" id="3365801at2759"/>
<keyword evidence="6" id="KW-1185">Reference proteome</keyword>
<evidence type="ECO:0000256" key="1">
    <source>
        <dbReference type="ARBA" id="ARBA00022771"/>
    </source>
</evidence>
<reference evidence="5 6" key="1">
    <citation type="journal article" date="2019" name="Sci. Rep.">
        <title>Orb-weaving spider Araneus ventricosus genome elucidates the spidroin gene catalogue.</title>
        <authorList>
            <person name="Kono N."/>
            <person name="Nakamura H."/>
            <person name="Ohtoshi R."/>
            <person name="Moran D.A.P."/>
            <person name="Shinohara A."/>
            <person name="Yoshida Y."/>
            <person name="Fujiwara M."/>
            <person name="Mori M."/>
            <person name="Tomita M."/>
            <person name="Arakawa K."/>
        </authorList>
    </citation>
    <scope>NUCLEOTIDE SEQUENCE [LARGE SCALE GENOMIC DNA]</scope>
</reference>
<keyword evidence="1 3" id="KW-0863">Zinc-finger</keyword>
<dbReference type="PROSITE" id="PS50089">
    <property type="entry name" value="ZF_RING_2"/>
    <property type="match status" value="2"/>
</dbReference>
<proteinExistence type="predicted"/>
<dbReference type="GO" id="GO:0008270">
    <property type="term" value="F:zinc ion binding"/>
    <property type="evidence" value="ECO:0007669"/>
    <property type="project" value="UniProtKB-KW"/>
</dbReference>
<evidence type="ECO:0000259" key="4">
    <source>
        <dbReference type="PROSITE" id="PS50089"/>
    </source>
</evidence>
<dbReference type="SUPFAM" id="SSF57850">
    <property type="entry name" value="RING/U-box"/>
    <property type="match status" value="2"/>
</dbReference>
<feature type="domain" description="RING-type" evidence="4">
    <location>
        <begin position="75"/>
        <end position="118"/>
    </location>
</feature>
<comment type="caution">
    <text evidence="5">The sequence shown here is derived from an EMBL/GenBank/DDBJ whole genome shotgun (WGS) entry which is preliminary data.</text>
</comment>
<dbReference type="SMART" id="SM00184">
    <property type="entry name" value="RING"/>
    <property type="match status" value="2"/>
</dbReference>
<feature type="domain" description="RING-type" evidence="4">
    <location>
        <begin position="32"/>
        <end position="69"/>
    </location>
</feature>
<evidence type="ECO:0000256" key="3">
    <source>
        <dbReference type="PROSITE-ProRule" id="PRU00175"/>
    </source>
</evidence>
<protein>
    <recommendedName>
        <fullName evidence="4">RING-type domain-containing protein</fullName>
    </recommendedName>
</protein>
<dbReference type="AlphaFoldDB" id="A0A4Y2S5B3"/>
<dbReference type="Gene3D" id="3.30.40.10">
    <property type="entry name" value="Zinc/RING finger domain, C3HC4 (zinc finger)"/>
    <property type="match status" value="2"/>
</dbReference>
<dbReference type="EMBL" id="BGPR01019839">
    <property type="protein sequence ID" value="GBN83083.1"/>
    <property type="molecule type" value="Genomic_DNA"/>
</dbReference>
<accession>A0A4Y2S5B3</accession>
<dbReference type="Proteomes" id="UP000499080">
    <property type="component" value="Unassembled WGS sequence"/>
</dbReference>
<feature type="non-terminal residue" evidence="5">
    <location>
        <position position="147"/>
    </location>
</feature>
<evidence type="ECO:0000256" key="2">
    <source>
        <dbReference type="ARBA" id="ARBA00022833"/>
    </source>
</evidence>
<keyword evidence="1 3" id="KW-0479">Metal-binding</keyword>
<dbReference type="InterPro" id="IPR013083">
    <property type="entry name" value="Znf_RING/FYVE/PHD"/>
</dbReference>
<evidence type="ECO:0000313" key="6">
    <source>
        <dbReference type="Proteomes" id="UP000499080"/>
    </source>
</evidence>
<keyword evidence="2" id="KW-0862">Zinc</keyword>